<dbReference type="AlphaFoldDB" id="A0A7M2Y9W2"/>
<name>A0A7M2Y9W2_9FLAO</name>
<evidence type="ECO:0000313" key="2">
    <source>
        <dbReference type="Proteomes" id="UP000594195"/>
    </source>
</evidence>
<evidence type="ECO:0000313" key="1">
    <source>
        <dbReference type="EMBL" id="QOW10886.1"/>
    </source>
</evidence>
<keyword evidence="2" id="KW-1185">Reference proteome</keyword>
<accession>A0A7M2Y9W2</accession>
<proteinExistence type="predicted"/>
<dbReference type="EMBL" id="CP040442">
    <property type="protein sequence ID" value="QOW10886.1"/>
    <property type="molecule type" value="Genomic_DNA"/>
</dbReference>
<dbReference type="Proteomes" id="UP000594195">
    <property type="component" value="Chromosome"/>
</dbReference>
<reference evidence="1 2" key="1">
    <citation type="submission" date="2019-05" db="EMBL/GenBank/DDBJ databases">
        <title>Chryseobacterium sp. isolated from King George Island, maritime Antarctica.</title>
        <authorList>
            <person name="Peng X."/>
        </authorList>
    </citation>
    <scope>NUCLEOTIDE SEQUENCE [LARGE SCALE GENOMIC DNA]</scope>
    <source>
        <strain evidence="1 2">7-3A</strain>
    </source>
</reference>
<dbReference type="RefSeq" id="WP_193811051.1">
    <property type="nucleotide sequence ID" value="NZ_CP040442.1"/>
</dbReference>
<dbReference type="KEGG" id="kfa:Q73A0000_11220"/>
<protein>
    <submittedName>
        <fullName evidence="1">Uncharacterized protein</fullName>
    </submittedName>
</protein>
<sequence>MEKNILLINKSGLNQAFIKGFKDEGFSVISFFDDSFHPYTKSLFTKYTNIIRRLFLKDKEYIQRLEKADYQKKLLKRTQVVANMYRFDYALFFRADLYPEKIVSEIREISDIMISYQYDGMKVCRNILNYTTYFDRIFVFDPDDYKNYKHIGFLPLTNCWFSDNSIARPNERDFFYVGVGIDERKKNIRNFQKHLSGRFSLKAWLSIPSFRNEEEFGEIKYSHSVMSYEENMQFTKSSKAIIDFKLPYHNGLSFRFFEAIFYEKKVLTNNSSVRKYDFYHPYNIFVTDFDDLAGIEEFMNLPYQKLSENIVQKYSFSNWIKYVLDEKCFEKINLPECN</sequence>
<gene>
    <name evidence="1" type="ORF">Q73A0000_11220</name>
</gene>
<organism evidence="1 2">
    <name type="scientific">Kaistella flava</name>
    <name type="common">ex Peng et al. 2021</name>
    <dbReference type="NCBI Taxonomy" id="2038776"/>
    <lineage>
        <taxon>Bacteria</taxon>
        <taxon>Pseudomonadati</taxon>
        <taxon>Bacteroidota</taxon>
        <taxon>Flavobacteriia</taxon>
        <taxon>Flavobacteriales</taxon>
        <taxon>Weeksellaceae</taxon>
        <taxon>Chryseobacterium group</taxon>
        <taxon>Kaistella</taxon>
    </lineage>
</organism>